<protein>
    <submittedName>
        <fullName evidence="9">S8 family serine peptidase</fullName>
    </submittedName>
</protein>
<dbReference type="InterPro" id="IPR036852">
    <property type="entry name" value="Peptidase_S8/S53_dom_sf"/>
</dbReference>
<evidence type="ECO:0000256" key="7">
    <source>
        <dbReference type="SAM" id="SignalP"/>
    </source>
</evidence>
<dbReference type="PROSITE" id="PS51829">
    <property type="entry name" value="P_HOMO_B"/>
    <property type="match status" value="1"/>
</dbReference>
<evidence type="ECO:0000256" key="1">
    <source>
        <dbReference type="ARBA" id="ARBA00011073"/>
    </source>
</evidence>
<dbReference type="RefSeq" id="WP_272792429.1">
    <property type="nucleotide sequence ID" value="NZ_CP116221.1"/>
</dbReference>
<keyword evidence="10" id="KW-1185">Reference proteome</keyword>
<dbReference type="Pfam" id="PF18962">
    <property type="entry name" value="Por_Secre_tail"/>
    <property type="match status" value="1"/>
</dbReference>
<dbReference type="Proteomes" id="UP001202717">
    <property type="component" value="Chromosome"/>
</dbReference>
<dbReference type="InterPro" id="IPR050131">
    <property type="entry name" value="Peptidase_S8_subtilisin-like"/>
</dbReference>
<dbReference type="InterPro" id="IPR002884">
    <property type="entry name" value="P_dom"/>
</dbReference>
<dbReference type="PROSITE" id="PS00138">
    <property type="entry name" value="SUBTILASE_SER"/>
    <property type="match status" value="1"/>
</dbReference>
<dbReference type="Gene3D" id="3.40.50.200">
    <property type="entry name" value="Peptidase S8/S53 domain"/>
    <property type="match status" value="1"/>
</dbReference>
<dbReference type="InterPro" id="IPR034058">
    <property type="entry name" value="TagA/B/C/D_pept_dom"/>
</dbReference>
<dbReference type="PRINTS" id="PR00723">
    <property type="entry name" value="SUBTILISIN"/>
</dbReference>
<dbReference type="PANTHER" id="PTHR43806:SF67">
    <property type="entry name" value="EGF-LIKE DOMAIN-CONTAINING PROTEIN"/>
    <property type="match status" value="1"/>
</dbReference>
<dbReference type="EMBL" id="CP116221">
    <property type="protein sequence ID" value="WCO03381.1"/>
    <property type="molecule type" value="Genomic_DNA"/>
</dbReference>
<dbReference type="SUPFAM" id="SSF52743">
    <property type="entry name" value="Subtilisin-like"/>
    <property type="match status" value="1"/>
</dbReference>
<evidence type="ECO:0000313" key="9">
    <source>
        <dbReference type="EMBL" id="WCO03381.1"/>
    </source>
</evidence>
<sequence length="971" mass="104319">MKKSTLKIHVVLALCLCISSNLFAQTPVQKKAIADSYDQELLADLAIKYSRTFKEDFEAAKAYAAANNIPVYIHKENGGISVLHKVLEDGTLLYTSTTNQGAARTIKTNKLYPGPSPLDLEIEGDGIVMGIWDGGLVLSTHEMLEGRVVQIDDAITLSEHATHVSGTMISSGVQQSSAKGMAPKATLLASDFGNAFSEMIDQAAAGLILSNHSYGTNINAVPVQHLGAYTNQSRTLDQLLFNTPYYTTVWSAGNDRNDGFNPGDNGYDLLTDTANSKNNIVVAAVNQVNNYTGPESVVMSNFSSWGPTDDGRIKPDISAKGVDTYSSISSANDAYGFLSGTSMAAPSVTGTLALLQELYSDIHGDFMKSATVRALIIQTALEAGLEPGPDFRFGWGLLNAEAAAQALLDEGFESLINERTLSNSDTYTKTVTSNGVDPLVVTIAWTDPPAITTTIEDDPNPRLINDLNLELEDAGGILHYPWKFVPGFTSSPPFKGVNNIDNVEKVEIDVPAGDYIIRVSHVGTLLNGSQDYSLIATGILESDFTYTPDNISKEICSDQVAQYEFNYESSDTYTGPTTLTASGLPAGAVATFTPSVITADEDFILEISGLGAVSGGNYPFTVIATGPSFVKETDLELEVLSAIPLNNAVLEYPNNGDTNVYIYPTLTWDGDVNATEYFVEVSSASDFSTIVFESTTTETNIAASGLVDNTQYYWRVKPASECLEGSYTNASFTTENLSCSSIVSAQDTPLAITLVPNEIQSVVTIPPSENVLIGDINVTVLMNHSYLADLTISLISPEGTEVILMNGACGEEQNINVIFDDSGIEFECADATPSISGVMRGQNLMSPFINENSEGDWTLKIVDSYDGDGGVLANFAIEFCETAGPLSIADNTLEGFELFPNPAKDYFEFSLQNQFSNVRLGVYDINGRALISKSFNSQERKIVDTTSLSAGIYLVEINSGNQKGVKKLIIK</sequence>
<evidence type="ECO:0000259" key="8">
    <source>
        <dbReference type="PROSITE" id="PS51829"/>
    </source>
</evidence>
<organism evidence="9 10">
    <name type="scientific">Psychroserpens ponticola</name>
    <dbReference type="NCBI Taxonomy" id="2932268"/>
    <lineage>
        <taxon>Bacteria</taxon>
        <taxon>Pseudomonadati</taxon>
        <taxon>Bacteroidota</taxon>
        <taxon>Flavobacteriia</taxon>
        <taxon>Flavobacteriales</taxon>
        <taxon>Flavobacteriaceae</taxon>
        <taxon>Psychroserpens</taxon>
    </lineage>
</organism>
<evidence type="ECO:0000313" key="10">
    <source>
        <dbReference type="Proteomes" id="UP001202717"/>
    </source>
</evidence>
<feature type="chain" id="PRO_5045897783" evidence="7">
    <location>
        <begin position="25"/>
        <end position="971"/>
    </location>
</feature>
<dbReference type="InterPro" id="IPR015500">
    <property type="entry name" value="Peptidase_S8_subtilisin-rel"/>
</dbReference>
<evidence type="ECO:0000256" key="6">
    <source>
        <dbReference type="PROSITE-ProRule" id="PRU01240"/>
    </source>
</evidence>
<dbReference type="InterPro" id="IPR000209">
    <property type="entry name" value="Peptidase_S8/S53_dom"/>
</dbReference>
<dbReference type="NCBIfam" id="TIGR04183">
    <property type="entry name" value="Por_Secre_tail"/>
    <property type="match status" value="1"/>
</dbReference>
<feature type="domain" description="P/Homo B" evidence="8">
    <location>
        <begin position="733"/>
        <end position="885"/>
    </location>
</feature>
<dbReference type="Pfam" id="PF00082">
    <property type="entry name" value="Peptidase_S8"/>
    <property type="match status" value="1"/>
</dbReference>
<dbReference type="InterPro" id="IPR008979">
    <property type="entry name" value="Galactose-bd-like_sf"/>
</dbReference>
<dbReference type="SUPFAM" id="SSF49265">
    <property type="entry name" value="Fibronectin type III"/>
    <property type="match status" value="1"/>
</dbReference>
<reference evidence="9 10" key="1">
    <citation type="submission" date="2023-01" db="EMBL/GenBank/DDBJ databases">
        <title>Psychroserpens ponticola sp. nov., isolated from seawater.</title>
        <authorList>
            <person name="Kristyanto S."/>
            <person name="Jung J."/>
            <person name="Kim J.M."/>
            <person name="Jeon C.O."/>
        </authorList>
    </citation>
    <scope>NUCLEOTIDE SEQUENCE [LARGE SCALE GENOMIC DNA]</scope>
    <source>
        <strain evidence="9 10">MSW6</strain>
    </source>
</reference>
<proteinExistence type="inferred from homology"/>
<dbReference type="Gene3D" id="2.60.120.260">
    <property type="entry name" value="Galactose-binding domain-like"/>
    <property type="match status" value="1"/>
</dbReference>
<dbReference type="InterPro" id="IPR013783">
    <property type="entry name" value="Ig-like_fold"/>
</dbReference>
<dbReference type="Gene3D" id="2.60.40.10">
    <property type="entry name" value="Immunoglobulins"/>
    <property type="match status" value="1"/>
</dbReference>
<feature type="active site" description="Charge relay system" evidence="6">
    <location>
        <position position="342"/>
    </location>
</feature>
<dbReference type="Pfam" id="PF01483">
    <property type="entry name" value="P_proprotein"/>
    <property type="match status" value="1"/>
</dbReference>
<evidence type="ECO:0000256" key="4">
    <source>
        <dbReference type="ARBA" id="ARBA00022801"/>
    </source>
</evidence>
<dbReference type="Gene3D" id="2.60.120.380">
    <property type="match status" value="1"/>
</dbReference>
<dbReference type="InterPro" id="IPR036116">
    <property type="entry name" value="FN3_sf"/>
</dbReference>
<keyword evidence="2 6" id="KW-0645">Protease</keyword>
<accession>A0ABY7S3B5</accession>
<evidence type="ECO:0000256" key="3">
    <source>
        <dbReference type="ARBA" id="ARBA00022729"/>
    </source>
</evidence>
<dbReference type="CDD" id="cd04842">
    <property type="entry name" value="Peptidases_S8_Kp43_protease"/>
    <property type="match status" value="1"/>
</dbReference>
<evidence type="ECO:0000256" key="5">
    <source>
        <dbReference type="ARBA" id="ARBA00022825"/>
    </source>
</evidence>
<keyword evidence="4 6" id="KW-0378">Hydrolase</keyword>
<keyword evidence="3 7" id="KW-0732">Signal</keyword>
<dbReference type="InterPro" id="IPR023828">
    <property type="entry name" value="Peptidase_S8_Ser-AS"/>
</dbReference>
<comment type="similarity">
    <text evidence="1 6">Belongs to the peptidase S8 family.</text>
</comment>
<dbReference type="PANTHER" id="PTHR43806">
    <property type="entry name" value="PEPTIDASE S8"/>
    <property type="match status" value="1"/>
</dbReference>
<feature type="signal peptide" evidence="7">
    <location>
        <begin position="1"/>
        <end position="24"/>
    </location>
</feature>
<feature type="active site" description="Charge relay system" evidence="6">
    <location>
        <position position="133"/>
    </location>
</feature>
<gene>
    <name evidence="9" type="ORF">MUN68_007715</name>
</gene>
<keyword evidence="5 6" id="KW-0720">Serine protease</keyword>
<evidence type="ECO:0000256" key="2">
    <source>
        <dbReference type="ARBA" id="ARBA00022670"/>
    </source>
</evidence>
<name>A0ABY7S3B5_9FLAO</name>
<feature type="active site" description="Charge relay system" evidence="6">
    <location>
        <position position="160"/>
    </location>
</feature>
<dbReference type="SUPFAM" id="SSF49785">
    <property type="entry name" value="Galactose-binding domain-like"/>
    <property type="match status" value="2"/>
</dbReference>
<dbReference type="InterPro" id="IPR026444">
    <property type="entry name" value="Secre_tail"/>
</dbReference>
<dbReference type="PROSITE" id="PS51892">
    <property type="entry name" value="SUBTILASE"/>
    <property type="match status" value="1"/>
</dbReference>